<dbReference type="SUPFAM" id="SSF54909">
    <property type="entry name" value="Dimeric alpha+beta barrel"/>
    <property type="match status" value="1"/>
</dbReference>
<reference evidence="3" key="3">
    <citation type="journal article" date="2018" name="BMC Genomics">
        <title>Whole genome sequencing and function prediction of 133 gut anaerobes isolated from chicken caecum in pure cultures.</title>
        <authorList>
            <person name="Medvecky M."/>
            <person name="Cejkova D."/>
            <person name="Polansky O."/>
            <person name="Karasova D."/>
            <person name="Kubasova T."/>
            <person name="Cizek A."/>
            <person name="Rychlik I."/>
        </authorList>
    </citation>
    <scope>NUCLEOTIDE SEQUENCE</scope>
    <source>
        <strain evidence="3">An109</strain>
    </source>
</reference>
<evidence type="ECO:0000313" key="6">
    <source>
        <dbReference type="Proteomes" id="UP000183040"/>
    </source>
</evidence>
<dbReference type="Gene3D" id="3.30.70.100">
    <property type="match status" value="1"/>
</dbReference>
<dbReference type="Pfam" id="PF03992">
    <property type="entry name" value="ABM"/>
    <property type="match status" value="1"/>
</dbReference>
<evidence type="ECO:0000313" key="5">
    <source>
        <dbReference type="EMBL" id="SFM47868.1"/>
    </source>
</evidence>
<dbReference type="RefSeq" id="WP_008643453.1">
    <property type="nucleotide sequence ID" value="NZ_CP042282.1"/>
</dbReference>
<dbReference type="EMBL" id="FNRP01000029">
    <property type="protein sequence ID" value="SEB08432.1"/>
    <property type="molecule type" value="Genomic_DNA"/>
</dbReference>
<dbReference type="EMBL" id="NFLW01000020">
    <property type="protein sequence ID" value="OUQ68320.1"/>
    <property type="molecule type" value="Genomic_DNA"/>
</dbReference>
<organism evidence="3 8">
    <name type="scientific">Bacteroides xylanisolvens</name>
    <dbReference type="NCBI Taxonomy" id="371601"/>
    <lineage>
        <taxon>Bacteria</taxon>
        <taxon>Pseudomonadati</taxon>
        <taxon>Bacteroidota</taxon>
        <taxon>Bacteroidia</taxon>
        <taxon>Bacteroidales</taxon>
        <taxon>Bacteroidaceae</taxon>
        <taxon>Bacteroides</taxon>
    </lineage>
</organism>
<dbReference type="GO" id="GO:0004497">
    <property type="term" value="F:monooxygenase activity"/>
    <property type="evidence" value="ECO:0007669"/>
    <property type="project" value="UniProtKB-KW"/>
</dbReference>
<dbReference type="AlphaFoldDB" id="A0A174LGD8"/>
<keyword evidence="3" id="KW-0503">Monooxygenase</keyword>
<dbReference type="InterPro" id="IPR007138">
    <property type="entry name" value="ABM_dom"/>
</dbReference>
<dbReference type="PANTHER" id="PTHR33336">
    <property type="entry name" value="QUINOL MONOOXYGENASE YGIN-RELATED"/>
    <property type="match status" value="1"/>
</dbReference>
<dbReference type="EMBL" id="WDCP01000046">
    <property type="protein sequence ID" value="KAB6337834.1"/>
    <property type="molecule type" value="Genomic_DNA"/>
</dbReference>
<evidence type="ECO:0000313" key="4">
    <source>
        <dbReference type="EMBL" id="SEB08432.1"/>
    </source>
</evidence>
<sequence>MKKLLIAFLLFAAVISASIIKPVERFATENNKVRLSRITVDSARLEEYNAYLKEEIEASMRLEPGVLVLYAVAEKERPHHVTILEIYVDEAAYKSHIATPHFQKYKKETLDMVQSLELVDTTPLIPGLKIK</sequence>
<evidence type="ECO:0000313" key="7">
    <source>
        <dbReference type="Proteomes" id="UP000183766"/>
    </source>
</evidence>
<evidence type="ECO:0000313" key="2">
    <source>
        <dbReference type="EMBL" id="KAB6337834.1"/>
    </source>
</evidence>
<dbReference type="PROSITE" id="PS51725">
    <property type="entry name" value="ABM"/>
    <property type="match status" value="1"/>
</dbReference>
<protein>
    <submittedName>
        <fullName evidence="5">4-carboxymuconolactone decarboxylase</fullName>
    </submittedName>
    <submittedName>
        <fullName evidence="3">Antibiotic biosynthesis monooxygenase</fullName>
    </submittedName>
    <submittedName>
        <fullName evidence="4">Quinol monooxygenase YgiN</fullName>
    </submittedName>
</protein>
<dbReference type="InterPro" id="IPR011008">
    <property type="entry name" value="Dimeric_a/b-barrel"/>
</dbReference>
<dbReference type="Proteomes" id="UP000196036">
    <property type="component" value="Unassembled WGS sequence"/>
</dbReference>
<proteinExistence type="predicted"/>
<feature type="domain" description="ABM" evidence="1">
    <location>
        <begin position="32"/>
        <end position="124"/>
    </location>
</feature>
<accession>A0A174LGD8</accession>
<dbReference type="Proteomes" id="UP000438288">
    <property type="component" value="Unassembled WGS sequence"/>
</dbReference>
<evidence type="ECO:0000313" key="9">
    <source>
        <dbReference type="Proteomes" id="UP000438288"/>
    </source>
</evidence>
<reference evidence="2 9" key="4">
    <citation type="journal article" date="2019" name="Nat. Med.">
        <title>A library of human gut bacterial isolates paired with longitudinal multiomics data enables mechanistic microbiome research.</title>
        <authorList>
            <person name="Poyet M."/>
            <person name="Groussin M."/>
            <person name="Gibbons S.M."/>
            <person name="Avila-Pacheco J."/>
            <person name="Jiang X."/>
            <person name="Kearney S.M."/>
            <person name="Perrotta A.R."/>
            <person name="Berdy B."/>
            <person name="Zhao S."/>
            <person name="Lieberman T.D."/>
            <person name="Swanson P.K."/>
            <person name="Smith M."/>
            <person name="Roesemann S."/>
            <person name="Alexander J.E."/>
            <person name="Rich S.A."/>
            <person name="Livny J."/>
            <person name="Vlamakis H."/>
            <person name="Clish C."/>
            <person name="Bullock K."/>
            <person name="Deik A."/>
            <person name="Scott J."/>
            <person name="Pierce K.A."/>
            <person name="Xavier R.J."/>
            <person name="Alm E.J."/>
        </authorList>
    </citation>
    <scope>NUCLEOTIDE SEQUENCE [LARGE SCALE GENOMIC DNA]</scope>
    <source>
        <strain evidence="2 9">BIOML-A16</strain>
    </source>
</reference>
<dbReference type="Proteomes" id="UP000183766">
    <property type="component" value="Unassembled WGS sequence"/>
</dbReference>
<evidence type="ECO:0000313" key="3">
    <source>
        <dbReference type="EMBL" id="OUQ68320.1"/>
    </source>
</evidence>
<dbReference type="PANTHER" id="PTHR33336:SF3">
    <property type="entry name" value="ABM DOMAIN-CONTAINING PROTEIN"/>
    <property type="match status" value="1"/>
</dbReference>
<dbReference type="EMBL" id="FOUM01000005">
    <property type="protein sequence ID" value="SFM47868.1"/>
    <property type="molecule type" value="Genomic_DNA"/>
</dbReference>
<evidence type="ECO:0000259" key="1">
    <source>
        <dbReference type="PROSITE" id="PS51725"/>
    </source>
</evidence>
<evidence type="ECO:0000313" key="8">
    <source>
        <dbReference type="Proteomes" id="UP000196036"/>
    </source>
</evidence>
<dbReference type="InterPro" id="IPR050744">
    <property type="entry name" value="AI-2_Isomerase_LsrG"/>
</dbReference>
<name>A0A174LGD8_9BACE</name>
<reference evidence="6 7" key="1">
    <citation type="submission" date="2016-10" db="EMBL/GenBank/DDBJ databases">
        <authorList>
            <person name="de Groot N.N."/>
        </authorList>
    </citation>
    <scope>NUCLEOTIDE SEQUENCE [LARGE SCALE GENOMIC DNA]</scope>
    <source>
        <strain evidence="5 7">NLAE-zl-C202</strain>
        <strain evidence="4 6">NLAE-zl-G339</strain>
    </source>
</reference>
<reference evidence="8" key="2">
    <citation type="submission" date="2017-04" db="EMBL/GenBank/DDBJ databases">
        <title>Function of individual gut microbiota members based on whole genome sequencing of pure cultures obtained from chicken caecum.</title>
        <authorList>
            <person name="Medvecky M."/>
            <person name="Cejkova D."/>
            <person name="Polansky O."/>
            <person name="Karasova D."/>
            <person name="Kubasova T."/>
            <person name="Cizek A."/>
            <person name="Rychlik I."/>
        </authorList>
    </citation>
    <scope>NUCLEOTIDE SEQUENCE [LARGE SCALE GENOMIC DNA]</scope>
    <source>
        <strain evidence="8">An109</strain>
    </source>
</reference>
<keyword evidence="3" id="KW-0560">Oxidoreductase</keyword>
<dbReference type="Proteomes" id="UP000183040">
    <property type="component" value="Unassembled WGS sequence"/>
</dbReference>
<gene>
    <name evidence="3" type="ORF">B5E52_11245</name>
    <name evidence="2" type="ORF">GAZ43_17240</name>
    <name evidence="4" type="ORF">SAMN04487924_12923</name>
    <name evidence="5" type="ORF">SAMN05216250_105150</name>
</gene>